<sequence>MVTALDDRLGSLLGDTERALRTWLPGQRWFGSPRVDQVRLRVLTRFADQLAWGGPAGLLTVAEVRTGGEVARYGLPLGVRSPAAPLAGVVPIFSTGELAVYDATADDVLTAELLALVGTGAVRGRVRFTPKRRAGLALVPRRGLTGRAVGATSVVLGERYLLKVTRRLGPPDSGLHQALDAAGSPHVAPLLGSVDAELDGAPVTLATLQSYYADALDGRRLAAHGRVDFALEAAALGRAVASVHSVLLDRFGSSGAGQRVLGELCLSRVLRTPTRWLVVPPTAPPVIGSPQRDVAELLRSIDEAGTPEWSARVGEAFRAGYGGAR</sequence>
<keyword evidence="1" id="KW-0808">Transferase</keyword>
<accession>A0A9X2NGG3</accession>
<dbReference type="Proteomes" id="UP001144096">
    <property type="component" value="Unassembled WGS sequence"/>
</dbReference>
<keyword evidence="3" id="KW-0418">Kinase</keyword>
<evidence type="ECO:0000256" key="2">
    <source>
        <dbReference type="ARBA" id="ARBA00022741"/>
    </source>
</evidence>
<evidence type="ECO:0000313" key="7">
    <source>
        <dbReference type="Proteomes" id="UP001144096"/>
    </source>
</evidence>
<feature type="domain" description="Maltokinase N-terminal cap" evidence="5">
    <location>
        <begin position="23"/>
        <end position="106"/>
    </location>
</feature>
<dbReference type="RefSeq" id="WP_257923943.1">
    <property type="nucleotide sequence ID" value="NZ_JAMXQV010000019.1"/>
</dbReference>
<protein>
    <recommendedName>
        <fullName evidence="5">Maltokinase N-terminal cap domain-containing protein</fullName>
    </recommendedName>
</protein>
<name>A0A9X2NGG3_9PSEU</name>
<keyword evidence="2" id="KW-0547">Nucleotide-binding</keyword>
<dbReference type="GO" id="GO:0016301">
    <property type="term" value="F:kinase activity"/>
    <property type="evidence" value="ECO:0007669"/>
    <property type="project" value="UniProtKB-KW"/>
</dbReference>
<dbReference type="GO" id="GO:0005524">
    <property type="term" value="F:ATP binding"/>
    <property type="evidence" value="ECO:0007669"/>
    <property type="project" value="UniProtKB-KW"/>
</dbReference>
<evidence type="ECO:0000256" key="3">
    <source>
        <dbReference type="ARBA" id="ARBA00022777"/>
    </source>
</evidence>
<dbReference type="AlphaFoldDB" id="A0A9X2NGG3"/>
<evidence type="ECO:0000256" key="1">
    <source>
        <dbReference type="ARBA" id="ARBA00022679"/>
    </source>
</evidence>
<gene>
    <name evidence="6" type="ORF">M8542_31560</name>
</gene>
<keyword evidence="4" id="KW-0067">ATP-binding</keyword>
<reference evidence="6" key="1">
    <citation type="submission" date="2022-06" db="EMBL/GenBank/DDBJ databases">
        <title>Amycolatopsis iheyaensis sp. nov., a new species of the genus Amycolatopsis isolated from soil in Iheya island, Japan.</title>
        <authorList>
            <person name="Ngamcharungchit C."/>
            <person name="Kanto H."/>
            <person name="Take A."/>
            <person name="Intra B."/>
            <person name="Matsumoto A."/>
            <person name="Panbangred W."/>
            <person name="Inahashi Y."/>
        </authorList>
    </citation>
    <scope>NUCLEOTIDE SEQUENCE</scope>
    <source>
        <strain evidence="6">OK19-0408</strain>
    </source>
</reference>
<organism evidence="6 7">
    <name type="scientific">Amycolatopsis iheyensis</name>
    <dbReference type="NCBI Taxonomy" id="2945988"/>
    <lineage>
        <taxon>Bacteria</taxon>
        <taxon>Bacillati</taxon>
        <taxon>Actinomycetota</taxon>
        <taxon>Actinomycetes</taxon>
        <taxon>Pseudonocardiales</taxon>
        <taxon>Pseudonocardiaceae</taxon>
        <taxon>Amycolatopsis</taxon>
    </lineage>
</organism>
<evidence type="ECO:0000313" key="6">
    <source>
        <dbReference type="EMBL" id="MCR6487377.1"/>
    </source>
</evidence>
<dbReference type="InterPro" id="IPR040999">
    <property type="entry name" value="Mak_N_cap"/>
</dbReference>
<comment type="caution">
    <text evidence="6">The sequence shown here is derived from an EMBL/GenBank/DDBJ whole genome shotgun (WGS) entry which is preliminary data.</text>
</comment>
<dbReference type="Pfam" id="PF18085">
    <property type="entry name" value="Mak_N_cap"/>
    <property type="match status" value="1"/>
</dbReference>
<keyword evidence="7" id="KW-1185">Reference proteome</keyword>
<evidence type="ECO:0000256" key="4">
    <source>
        <dbReference type="ARBA" id="ARBA00022840"/>
    </source>
</evidence>
<dbReference type="Gene3D" id="3.90.1200.10">
    <property type="match status" value="1"/>
</dbReference>
<evidence type="ECO:0000259" key="5">
    <source>
        <dbReference type="Pfam" id="PF18085"/>
    </source>
</evidence>
<dbReference type="EMBL" id="JAMXQV010000019">
    <property type="protein sequence ID" value="MCR6487377.1"/>
    <property type="molecule type" value="Genomic_DNA"/>
</dbReference>
<proteinExistence type="predicted"/>